<evidence type="ECO:0000256" key="3">
    <source>
        <dbReference type="ARBA" id="ARBA00022737"/>
    </source>
</evidence>
<evidence type="ECO:0000256" key="7">
    <source>
        <dbReference type="SAM" id="MobiDB-lite"/>
    </source>
</evidence>
<comment type="caution">
    <text evidence="9">The sequence shown here is derived from an EMBL/GenBank/DDBJ whole genome shotgun (WGS) entry which is preliminary data.</text>
</comment>
<evidence type="ECO:0000259" key="8">
    <source>
        <dbReference type="Pfam" id="PF13877"/>
    </source>
</evidence>
<feature type="domain" description="RNA-polymerase II-associated protein 3-like C-terminal" evidence="8">
    <location>
        <begin position="510"/>
        <end position="599"/>
    </location>
</feature>
<proteinExistence type="predicted"/>
<dbReference type="Pfam" id="PF00515">
    <property type="entry name" value="TPR_1"/>
    <property type="match status" value="2"/>
</dbReference>
<evidence type="ECO:0000256" key="1">
    <source>
        <dbReference type="ARBA" id="ARBA00004496"/>
    </source>
</evidence>
<feature type="repeat" description="TPR" evidence="5">
    <location>
        <begin position="276"/>
        <end position="309"/>
    </location>
</feature>
<dbReference type="GO" id="GO:0005829">
    <property type="term" value="C:cytosol"/>
    <property type="evidence" value="ECO:0007669"/>
    <property type="project" value="TreeGrafter"/>
</dbReference>
<keyword evidence="4 5" id="KW-0802">TPR repeat</keyword>
<feature type="repeat" description="TPR" evidence="5">
    <location>
        <begin position="310"/>
        <end position="343"/>
    </location>
</feature>
<keyword evidence="3" id="KW-0677">Repeat</keyword>
<sequence>MSSINVKSKDRKQTLLRKYDMLVECLSFEHIEKCNNIRELEKILKILRSGEEGYYPHLEKAAEDKLRKCAPNNHLLRIESNVIPASALAHQERELVAHDMQKWVEDMSSRENLLRSQESKNLNTEDTPAIRNSSISKTVLDKNKMNKSSSPQPKTKASRKCTPNDYTFWDKFDADTEVLKMDLEEERLAEKKAVEKKQQEAVQRTKEKIKEDEDEAIRERLRNMRNSAGSGDELSLSEREFNSLQEKAKGNEYFRDRDLLKALEHYTRSISFLPNVDAFNNRAQTYLKLNDHSSALEDCKSVLSMDPKNVKAFYRRGSAYFSLEKYQDALDDFEKALELNPNDKDIQEYVKKSQMKLGIPVSSKRVRMVIQNKTAGHVEEIQSECDDKYYPFFNVNPNEDIALNAIGTAKVMCRCNGTPGFMKKVRSLDDIKDHGRICLRRNSRPQKKEIPLEVNQETNDQGIHMNGRSSKCGNNPANNLEEVKVNSNNLAKTVPNVQDALGVLEKLKTPGSFSVFWNSVKDVEDLSSIAKALRVLNPKLMVRVIGNKLKGKMLTLFIMALRAHFTLPSEWTTVQYYLLTFSRLPNFTHVKSMLDKRAKEDLELLLNDAERLGLRVSDLLQIYGLTTGP</sequence>
<evidence type="ECO:0000256" key="6">
    <source>
        <dbReference type="SAM" id="Coils"/>
    </source>
</evidence>
<evidence type="ECO:0000256" key="4">
    <source>
        <dbReference type="ARBA" id="ARBA00022803"/>
    </source>
</evidence>
<dbReference type="SUPFAM" id="SSF48452">
    <property type="entry name" value="TPR-like"/>
    <property type="match status" value="1"/>
</dbReference>
<dbReference type="GO" id="GO:0006626">
    <property type="term" value="P:protein targeting to mitochondrion"/>
    <property type="evidence" value="ECO:0007669"/>
    <property type="project" value="TreeGrafter"/>
</dbReference>
<feature type="compositionally biased region" description="Polar residues" evidence="7">
    <location>
        <begin position="146"/>
        <end position="155"/>
    </location>
</feature>
<dbReference type="InterPro" id="IPR011990">
    <property type="entry name" value="TPR-like_helical_dom_sf"/>
</dbReference>
<dbReference type="GO" id="GO:0031072">
    <property type="term" value="F:heat shock protein binding"/>
    <property type="evidence" value="ECO:0007669"/>
    <property type="project" value="TreeGrafter"/>
</dbReference>
<comment type="subcellular location">
    <subcellularLocation>
        <location evidence="1">Cytoplasm</location>
    </subcellularLocation>
</comment>
<dbReference type="Proteomes" id="UP001219518">
    <property type="component" value="Unassembled WGS sequence"/>
</dbReference>
<dbReference type="InterPro" id="IPR051982">
    <property type="entry name" value="CiliaryAsmbly_MitoImport"/>
</dbReference>
<dbReference type="Gene3D" id="1.25.40.10">
    <property type="entry name" value="Tetratricopeptide repeat domain"/>
    <property type="match status" value="1"/>
</dbReference>
<accession>A0AAE1L678</accession>
<name>A0AAE1L678_9NEOP</name>
<dbReference type="InterPro" id="IPR025986">
    <property type="entry name" value="RPAP3-like_C"/>
</dbReference>
<dbReference type="SMART" id="SM00028">
    <property type="entry name" value="TPR"/>
    <property type="match status" value="3"/>
</dbReference>
<feature type="region of interest" description="Disordered" evidence="7">
    <location>
        <begin position="108"/>
        <end position="161"/>
    </location>
</feature>
<dbReference type="PROSITE" id="PS50293">
    <property type="entry name" value="TPR_REGION"/>
    <property type="match status" value="1"/>
</dbReference>
<keyword evidence="6" id="KW-0175">Coiled coil</keyword>
<dbReference type="PROSITE" id="PS50005">
    <property type="entry name" value="TPR"/>
    <property type="match status" value="2"/>
</dbReference>
<dbReference type="EMBL" id="JAHWGI010000033">
    <property type="protein sequence ID" value="KAK3908271.1"/>
    <property type="molecule type" value="Genomic_DNA"/>
</dbReference>
<organism evidence="9 10">
    <name type="scientific">Frankliniella fusca</name>
    <dbReference type="NCBI Taxonomy" id="407009"/>
    <lineage>
        <taxon>Eukaryota</taxon>
        <taxon>Metazoa</taxon>
        <taxon>Ecdysozoa</taxon>
        <taxon>Arthropoda</taxon>
        <taxon>Hexapoda</taxon>
        <taxon>Insecta</taxon>
        <taxon>Pterygota</taxon>
        <taxon>Neoptera</taxon>
        <taxon>Paraneoptera</taxon>
        <taxon>Thysanoptera</taxon>
        <taxon>Terebrantia</taxon>
        <taxon>Thripoidea</taxon>
        <taxon>Thripidae</taxon>
        <taxon>Frankliniella</taxon>
    </lineage>
</organism>
<gene>
    <name evidence="9" type="ORF">KUF71_018784</name>
</gene>
<dbReference type="PANTHER" id="PTHR45984:SF1">
    <property type="entry name" value="SPAG1 AXONEMAL DYNEIN ASSEMBLY FACTOR"/>
    <property type="match status" value="1"/>
</dbReference>
<evidence type="ECO:0000256" key="5">
    <source>
        <dbReference type="PROSITE-ProRule" id="PRU00339"/>
    </source>
</evidence>
<evidence type="ECO:0000313" key="10">
    <source>
        <dbReference type="Proteomes" id="UP001219518"/>
    </source>
</evidence>
<dbReference type="Pfam" id="PF13877">
    <property type="entry name" value="RPAP3_C"/>
    <property type="match status" value="1"/>
</dbReference>
<evidence type="ECO:0000313" key="9">
    <source>
        <dbReference type="EMBL" id="KAK3908271.1"/>
    </source>
</evidence>
<dbReference type="PANTHER" id="PTHR45984">
    <property type="entry name" value="RNA (RNA) POLYMERASE II ASSOCIATED PROTEIN HOMOLOG"/>
    <property type="match status" value="1"/>
</dbReference>
<reference evidence="9" key="1">
    <citation type="submission" date="2021-07" db="EMBL/GenBank/DDBJ databases">
        <authorList>
            <person name="Catto M.A."/>
            <person name="Jacobson A."/>
            <person name="Kennedy G."/>
            <person name="Labadie P."/>
            <person name="Hunt B.G."/>
            <person name="Srinivasan R."/>
        </authorList>
    </citation>
    <scope>NUCLEOTIDE SEQUENCE</scope>
    <source>
        <strain evidence="9">PL_HMW_Pooled</strain>
        <tissue evidence="9">Head</tissue>
    </source>
</reference>
<dbReference type="GO" id="GO:0005739">
    <property type="term" value="C:mitochondrion"/>
    <property type="evidence" value="ECO:0007669"/>
    <property type="project" value="TreeGrafter"/>
</dbReference>
<protein>
    <submittedName>
        <fullName evidence="9">Sperm-associated antigen 1</fullName>
    </submittedName>
</protein>
<feature type="coiled-coil region" evidence="6">
    <location>
        <begin position="180"/>
        <end position="222"/>
    </location>
</feature>
<reference evidence="9" key="2">
    <citation type="journal article" date="2023" name="BMC Genomics">
        <title>Pest status, molecular evolution, and epigenetic factors derived from the genome assembly of Frankliniella fusca, a thysanopteran phytovirus vector.</title>
        <authorList>
            <person name="Catto M.A."/>
            <person name="Labadie P.E."/>
            <person name="Jacobson A.L."/>
            <person name="Kennedy G.G."/>
            <person name="Srinivasan R."/>
            <person name="Hunt B.G."/>
        </authorList>
    </citation>
    <scope>NUCLEOTIDE SEQUENCE</scope>
    <source>
        <strain evidence="9">PL_HMW_Pooled</strain>
    </source>
</reference>
<keyword evidence="2" id="KW-0963">Cytoplasm</keyword>
<keyword evidence="10" id="KW-1185">Reference proteome</keyword>
<dbReference type="InterPro" id="IPR019734">
    <property type="entry name" value="TPR_rpt"/>
</dbReference>
<feature type="compositionally biased region" description="Polar residues" evidence="7">
    <location>
        <begin position="114"/>
        <end position="137"/>
    </location>
</feature>
<dbReference type="AlphaFoldDB" id="A0AAE1L678"/>
<evidence type="ECO:0000256" key="2">
    <source>
        <dbReference type="ARBA" id="ARBA00022490"/>
    </source>
</evidence>